<dbReference type="AlphaFoldDB" id="A0A9J6BXI0"/>
<evidence type="ECO:0000256" key="3">
    <source>
        <dbReference type="ARBA" id="ARBA00022617"/>
    </source>
</evidence>
<dbReference type="PANTHER" id="PTHR24291">
    <property type="entry name" value="CYTOCHROME P450 FAMILY 4"/>
    <property type="match status" value="1"/>
</dbReference>
<dbReference type="Gene3D" id="1.10.630.10">
    <property type="entry name" value="Cytochrome P450"/>
    <property type="match status" value="1"/>
</dbReference>
<dbReference type="InterPro" id="IPR050196">
    <property type="entry name" value="Cytochrome_P450_Monoox"/>
</dbReference>
<accession>A0A9J6BXI0</accession>
<comment type="cofactor">
    <cofactor evidence="1">
        <name>heme</name>
        <dbReference type="ChEBI" id="CHEBI:30413"/>
    </cofactor>
</comment>
<sequence>MIKNGFYFTILGADQIFKMPREIALKYKKSVRGKIFHIETFLVLRAKDVERILTNSTQHLTKGFVYNFLHPFLKTGLLTSDGEKWHTRRRMLTPAFHFNILKEYCEVFKEESDQLVEIIKATNGKVVDVVPISTQFTLNTVCESAMGIKLSNLGNDGQKYRNGIYQIGKKLIHRSMRPWLHVDFIYKLLGHLREFEEILKPVNQFTQTIIDKRRIDFNNKKMNKKEIEKEADDNENIYMGSKKKRFAMMDTLLQAQSEGLIDDEGIIEETDTFTFEGHDTSSACMSFTLLLLAHHPEVQEKLYEEIQMLLMEKMILLLMILIK</sequence>
<dbReference type="Proteomes" id="UP001107558">
    <property type="component" value="Chromosome 2"/>
</dbReference>
<evidence type="ECO:0000256" key="7">
    <source>
        <dbReference type="ARBA" id="ARBA00023033"/>
    </source>
</evidence>
<dbReference type="Pfam" id="PF00067">
    <property type="entry name" value="p450"/>
    <property type="match status" value="1"/>
</dbReference>
<evidence type="ECO:0000313" key="8">
    <source>
        <dbReference type="EMBL" id="KAG5674604.1"/>
    </source>
</evidence>
<dbReference type="PANTHER" id="PTHR24291:SF105">
    <property type="entry name" value="CYTOCHROME P450 4P1-RELATED"/>
    <property type="match status" value="1"/>
</dbReference>
<keyword evidence="3" id="KW-0349">Heme</keyword>
<dbReference type="GO" id="GO:0005506">
    <property type="term" value="F:iron ion binding"/>
    <property type="evidence" value="ECO:0007669"/>
    <property type="project" value="InterPro"/>
</dbReference>
<dbReference type="InterPro" id="IPR036396">
    <property type="entry name" value="Cyt_P450_sf"/>
</dbReference>
<dbReference type="PRINTS" id="PR00464">
    <property type="entry name" value="EP450II"/>
</dbReference>
<evidence type="ECO:0000256" key="1">
    <source>
        <dbReference type="ARBA" id="ARBA00001971"/>
    </source>
</evidence>
<evidence type="ECO:0008006" key="10">
    <source>
        <dbReference type="Google" id="ProtNLM"/>
    </source>
</evidence>
<keyword evidence="6" id="KW-0408">Iron</keyword>
<evidence type="ECO:0000256" key="5">
    <source>
        <dbReference type="ARBA" id="ARBA00023002"/>
    </source>
</evidence>
<evidence type="ECO:0000313" key="9">
    <source>
        <dbReference type="Proteomes" id="UP001107558"/>
    </source>
</evidence>
<keyword evidence="9" id="KW-1185">Reference proteome</keyword>
<keyword evidence="4" id="KW-0479">Metal-binding</keyword>
<dbReference type="GO" id="GO:0004497">
    <property type="term" value="F:monooxygenase activity"/>
    <property type="evidence" value="ECO:0007669"/>
    <property type="project" value="UniProtKB-KW"/>
</dbReference>
<dbReference type="SUPFAM" id="SSF48264">
    <property type="entry name" value="Cytochrome P450"/>
    <property type="match status" value="1"/>
</dbReference>
<keyword evidence="7" id="KW-0503">Monooxygenase</keyword>
<gene>
    <name evidence="8" type="ORF">PVAND_004558</name>
</gene>
<dbReference type="GO" id="GO:0016705">
    <property type="term" value="F:oxidoreductase activity, acting on paired donors, with incorporation or reduction of molecular oxygen"/>
    <property type="evidence" value="ECO:0007669"/>
    <property type="project" value="InterPro"/>
</dbReference>
<reference evidence="8" key="1">
    <citation type="submission" date="2021-03" db="EMBL/GenBank/DDBJ databases">
        <title>Chromosome level genome of the anhydrobiotic midge Polypedilum vanderplanki.</title>
        <authorList>
            <person name="Yoshida Y."/>
            <person name="Kikawada T."/>
            <person name="Gusev O."/>
        </authorList>
    </citation>
    <scope>NUCLEOTIDE SEQUENCE</scope>
    <source>
        <strain evidence="8">NIAS01</strain>
        <tissue evidence="8">Whole body or cell culture</tissue>
    </source>
</reference>
<evidence type="ECO:0000256" key="4">
    <source>
        <dbReference type="ARBA" id="ARBA00022723"/>
    </source>
</evidence>
<dbReference type="EMBL" id="JADBJN010000002">
    <property type="protein sequence ID" value="KAG5674604.1"/>
    <property type="molecule type" value="Genomic_DNA"/>
</dbReference>
<evidence type="ECO:0000256" key="2">
    <source>
        <dbReference type="ARBA" id="ARBA00010617"/>
    </source>
</evidence>
<protein>
    <recommendedName>
        <fullName evidence="10">Cytochrome P450</fullName>
    </recommendedName>
</protein>
<dbReference type="InterPro" id="IPR002402">
    <property type="entry name" value="Cyt_P450_E_grp-II"/>
</dbReference>
<comment type="similarity">
    <text evidence="2">Belongs to the cytochrome P450 family.</text>
</comment>
<organism evidence="8 9">
    <name type="scientific">Polypedilum vanderplanki</name>
    <name type="common">Sleeping chironomid midge</name>
    <dbReference type="NCBI Taxonomy" id="319348"/>
    <lineage>
        <taxon>Eukaryota</taxon>
        <taxon>Metazoa</taxon>
        <taxon>Ecdysozoa</taxon>
        <taxon>Arthropoda</taxon>
        <taxon>Hexapoda</taxon>
        <taxon>Insecta</taxon>
        <taxon>Pterygota</taxon>
        <taxon>Neoptera</taxon>
        <taxon>Endopterygota</taxon>
        <taxon>Diptera</taxon>
        <taxon>Nematocera</taxon>
        <taxon>Chironomoidea</taxon>
        <taxon>Chironomidae</taxon>
        <taxon>Chironominae</taxon>
        <taxon>Polypedilum</taxon>
        <taxon>Polypedilum</taxon>
    </lineage>
</organism>
<dbReference type="GO" id="GO:0020037">
    <property type="term" value="F:heme binding"/>
    <property type="evidence" value="ECO:0007669"/>
    <property type="project" value="InterPro"/>
</dbReference>
<keyword evidence="5" id="KW-0560">Oxidoreductase</keyword>
<name>A0A9J6BXI0_POLVA</name>
<proteinExistence type="inferred from homology"/>
<dbReference type="OrthoDB" id="1470350at2759"/>
<dbReference type="InterPro" id="IPR001128">
    <property type="entry name" value="Cyt_P450"/>
</dbReference>
<evidence type="ECO:0000256" key="6">
    <source>
        <dbReference type="ARBA" id="ARBA00023004"/>
    </source>
</evidence>
<comment type="caution">
    <text evidence="8">The sequence shown here is derived from an EMBL/GenBank/DDBJ whole genome shotgun (WGS) entry which is preliminary data.</text>
</comment>